<dbReference type="KEGG" id="mcui:G8O30_13385"/>
<dbReference type="RefSeq" id="WP_239672561.1">
    <property type="nucleotide sequence ID" value="NZ_CP049742.1"/>
</dbReference>
<dbReference type="AlphaFoldDB" id="A0A7S8CDA1"/>
<proteinExistence type="predicted"/>
<accession>A0A7S8CDA1</accession>
<dbReference type="EMBL" id="CP049742">
    <property type="protein sequence ID" value="QPC47881.1"/>
    <property type="molecule type" value="Genomic_DNA"/>
</dbReference>
<feature type="transmembrane region" description="Helical" evidence="1">
    <location>
        <begin position="36"/>
        <end position="54"/>
    </location>
</feature>
<keyword evidence="1" id="KW-0812">Transmembrane</keyword>
<evidence type="ECO:0000256" key="1">
    <source>
        <dbReference type="SAM" id="Phobius"/>
    </source>
</evidence>
<keyword evidence="1" id="KW-1133">Transmembrane helix</keyword>
<feature type="transmembrane region" description="Helical" evidence="1">
    <location>
        <begin position="74"/>
        <end position="92"/>
    </location>
</feature>
<keyword evidence="1" id="KW-0472">Membrane</keyword>
<name>A0A7S8CDA1_9BACI</name>
<sequence length="96" mass="11498">MILLFIILVPLFLYYFFKTLKFTYSLEGKDERGQQIQNISFKYSIPILPIGWLLLDSYHKYISDLSLEFFRDTVWILIILMFIIQGAIITNLRKKL</sequence>
<organism evidence="2 3">
    <name type="scientific">Mangrovibacillus cuniculi</name>
    <dbReference type="NCBI Taxonomy" id="2593652"/>
    <lineage>
        <taxon>Bacteria</taxon>
        <taxon>Bacillati</taxon>
        <taxon>Bacillota</taxon>
        <taxon>Bacilli</taxon>
        <taxon>Bacillales</taxon>
        <taxon>Bacillaceae</taxon>
        <taxon>Mangrovibacillus</taxon>
    </lineage>
</organism>
<gene>
    <name evidence="2" type="ORF">G8O30_13385</name>
</gene>
<evidence type="ECO:0000313" key="3">
    <source>
        <dbReference type="Proteomes" id="UP000593626"/>
    </source>
</evidence>
<evidence type="ECO:0000313" key="2">
    <source>
        <dbReference type="EMBL" id="QPC47881.1"/>
    </source>
</evidence>
<feature type="transmembrane region" description="Helical" evidence="1">
    <location>
        <begin position="6"/>
        <end position="24"/>
    </location>
</feature>
<keyword evidence="3" id="KW-1185">Reference proteome</keyword>
<reference evidence="2 3" key="1">
    <citation type="submission" date="2019-07" db="EMBL/GenBank/DDBJ databases">
        <title>Genome sequence of 2 isolates from Red Sea Mangroves.</title>
        <authorList>
            <person name="Sefrji F."/>
            <person name="Michoud G."/>
            <person name="Merlino G."/>
            <person name="Daffonchio D."/>
        </authorList>
    </citation>
    <scope>NUCLEOTIDE SEQUENCE [LARGE SCALE GENOMIC DNA]</scope>
    <source>
        <strain evidence="2 3">R1DC41</strain>
    </source>
</reference>
<dbReference type="Proteomes" id="UP000593626">
    <property type="component" value="Chromosome"/>
</dbReference>
<protein>
    <submittedName>
        <fullName evidence="2">Uncharacterized protein</fullName>
    </submittedName>
</protein>